<feature type="compositionally biased region" description="Basic residues" evidence="2">
    <location>
        <begin position="69"/>
        <end position="78"/>
    </location>
</feature>
<dbReference type="Pfam" id="PF02585">
    <property type="entry name" value="PIG-L"/>
    <property type="match status" value="1"/>
</dbReference>
<keyword evidence="3" id="KW-0472">Membrane</keyword>
<sequence length="358" mass="38879">MGTASTHGACAVRPPRRKQRPFAASTDTGRSRVRDADRPRGTRGRVRLPADTGNRGIVHAVARSASREHRSRRPRRRDHQAPIDPQTIPQRRRTHRGPTLAVSILFVPTLVLGALTDATWAPYVAGAAVVAGLFLIGAFALLHRPVASPQQPKRILVVAAHPDDLELACGASLARFVDLGHHVEALVMSRGARGGSEVIRAGEAVAAASFLELSDITVRDFTDTRMATEIGEMIAATEAMIGLVQPDVILTHSKHDQHQDHHAVHLAVLRAARRCSTILCFESPSVTSEFTPRFFVDVGDYMDVKAAAVRAHANQADKPYIDDHKLAGKALHRGEQARIDHAEGYEVVRALSHQLGSL</sequence>
<dbReference type="GO" id="GO:0016811">
    <property type="term" value="F:hydrolase activity, acting on carbon-nitrogen (but not peptide) bonds, in linear amides"/>
    <property type="evidence" value="ECO:0007669"/>
    <property type="project" value="TreeGrafter"/>
</dbReference>
<evidence type="ECO:0000256" key="1">
    <source>
        <dbReference type="ARBA" id="ARBA00022833"/>
    </source>
</evidence>
<feature type="region of interest" description="Disordered" evidence="2">
    <location>
        <begin position="1"/>
        <end position="95"/>
    </location>
</feature>
<evidence type="ECO:0000313" key="5">
    <source>
        <dbReference type="Proteomes" id="UP000467240"/>
    </source>
</evidence>
<keyword evidence="3" id="KW-1133">Transmembrane helix</keyword>
<dbReference type="Gene3D" id="3.40.50.10320">
    <property type="entry name" value="LmbE-like"/>
    <property type="match status" value="1"/>
</dbReference>
<dbReference type="InterPro" id="IPR024078">
    <property type="entry name" value="LmbE-like_dom_sf"/>
</dbReference>
<evidence type="ECO:0000256" key="3">
    <source>
        <dbReference type="SAM" id="Phobius"/>
    </source>
</evidence>
<dbReference type="InterPro" id="IPR003737">
    <property type="entry name" value="GlcNAc_PI_deacetylase-related"/>
</dbReference>
<dbReference type="GO" id="GO:0016137">
    <property type="term" value="P:glycoside metabolic process"/>
    <property type="evidence" value="ECO:0007669"/>
    <property type="project" value="UniProtKB-ARBA"/>
</dbReference>
<dbReference type="PANTHER" id="PTHR12993">
    <property type="entry name" value="N-ACETYLGLUCOSAMINYL-PHOSPHATIDYLINOSITOL DE-N-ACETYLASE-RELATED"/>
    <property type="match status" value="1"/>
</dbReference>
<protein>
    <submittedName>
        <fullName evidence="4">PIG-L family deacetylase</fullName>
    </submittedName>
</protein>
<name>A0A7J5BTD5_9MICO</name>
<feature type="transmembrane region" description="Helical" evidence="3">
    <location>
        <begin position="121"/>
        <end position="142"/>
    </location>
</feature>
<gene>
    <name evidence="4" type="ORF">F8O01_10160</name>
</gene>
<keyword evidence="5" id="KW-1185">Reference proteome</keyword>
<feature type="compositionally biased region" description="Basic and acidic residues" evidence="2">
    <location>
        <begin position="29"/>
        <end position="40"/>
    </location>
</feature>
<accession>A0A7J5BTD5</accession>
<evidence type="ECO:0000313" key="4">
    <source>
        <dbReference type="EMBL" id="KAB1656736.1"/>
    </source>
</evidence>
<comment type="caution">
    <text evidence="4">The sequence shown here is derived from an EMBL/GenBank/DDBJ whole genome shotgun (WGS) entry which is preliminary data.</text>
</comment>
<evidence type="ECO:0000256" key="2">
    <source>
        <dbReference type="SAM" id="MobiDB-lite"/>
    </source>
</evidence>
<dbReference type="OrthoDB" id="3514174at2"/>
<dbReference type="EMBL" id="WBJZ01000011">
    <property type="protein sequence ID" value="KAB1656736.1"/>
    <property type="molecule type" value="Genomic_DNA"/>
</dbReference>
<dbReference type="AlphaFoldDB" id="A0A7J5BTD5"/>
<dbReference type="PANTHER" id="PTHR12993:SF11">
    <property type="entry name" value="N-ACETYLGLUCOSAMINYL-PHOSPHATIDYLINOSITOL DE-N-ACETYLASE"/>
    <property type="match status" value="1"/>
</dbReference>
<reference evidence="4 5" key="1">
    <citation type="submission" date="2019-09" db="EMBL/GenBank/DDBJ databases">
        <title>Phylogeny of genus Pseudoclavibacter and closely related genus.</title>
        <authorList>
            <person name="Li Y."/>
        </authorList>
    </citation>
    <scope>NUCLEOTIDE SEQUENCE [LARGE SCALE GENOMIC DNA]</scope>
    <source>
        <strain evidence="4 5">DSM 23821</strain>
    </source>
</reference>
<dbReference type="Proteomes" id="UP000467240">
    <property type="component" value="Unassembled WGS sequence"/>
</dbReference>
<keyword evidence="1" id="KW-0862">Zinc</keyword>
<organism evidence="4 5">
    <name type="scientific">Pseudoclavibacter chungangensis</name>
    <dbReference type="NCBI Taxonomy" id="587635"/>
    <lineage>
        <taxon>Bacteria</taxon>
        <taxon>Bacillati</taxon>
        <taxon>Actinomycetota</taxon>
        <taxon>Actinomycetes</taxon>
        <taxon>Micrococcales</taxon>
        <taxon>Microbacteriaceae</taxon>
        <taxon>Pseudoclavibacter</taxon>
    </lineage>
</organism>
<proteinExistence type="predicted"/>
<keyword evidence="3" id="KW-0812">Transmembrane</keyword>
<feature type="transmembrane region" description="Helical" evidence="3">
    <location>
        <begin position="97"/>
        <end position="115"/>
    </location>
</feature>
<dbReference type="SUPFAM" id="SSF102588">
    <property type="entry name" value="LmbE-like"/>
    <property type="match status" value="1"/>
</dbReference>